<protein>
    <submittedName>
        <fullName evidence="5">ATP-dependent DNA ligase</fullName>
    </submittedName>
</protein>
<evidence type="ECO:0000256" key="3">
    <source>
        <dbReference type="SAM" id="MobiDB-lite"/>
    </source>
</evidence>
<dbReference type="Proteomes" id="UP001165667">
    <property type="component" value="Unassembled WGS sequence"/>
</dbReference>
<evidence type="ECO:0000259" key="4">
    <source>
        <dbReference type="PROSITE" id="PS50160"/>
    </source>
</evidence>
<dbReference type="PANTHER" id="PTHR45674:SF4">
    <property type="entry name" value="DNA LIGASE 1"/>
    <property type="match status" value="1"/>
</dbReference>
<dbReference type="InterPro" id="IPR050191">
    <property type="entry name" value="ATP-dep_DNA_ligase"/>
</dbReference>
<dbReference type="PANTHER" id="PTHR45674">
    <property type="entry name" value="DNA LIGASE 1/3 FAMILY MEMBER"/>
    <property type="match status" value="1"/>
</dbReference>
<dbReference type="GO" id="GO:0006281">
    <property type="term" value="P:DNA repair"/>
    <property type="evidence" value="ECO:0007669"/>
    <property type="project" value="InterPro"/>
</dbReference>
<evidence type="ECO:0000256" key="1">
    <source>
        <dbReference type="ARBA" id="ARBA00007572"/>
    </source>
</evidence>
<organism evidence="5 6">
    <name type="scientific">Lichenifustis flavocetrariae</name>
    <dbReference type="NCBI Taxonomy" id="2949735"/>
    <lineage>
        <taxon>Bacteria</taxon>
        <taxon>Pseudomonadati</taxon>
        <taxon>Pseudomonadota</taxon>
        <taxon>Alphaproteobacteria</taxon>
        <taxon>Hyphomicrobiales</taxon>
        <taxon>Lichenihabitantaceae</taxon>
        <taxon>Lichenifustis</taxon>
    </lineage>
</organism>
<dbReference type="GO" id="GO:0006310">
    <property type="term" value="P:DNA recombination"/>
    <property type="evidence" value="ECO:0007669"/>
    <property type="project" value="InterPro"/>
</dbReference>
<gene>
    <name evidence="5" type="ORF">M8523_19785</name>
</gene>
<dbReference type="InterPro" id="IPR012310">
    <property type="entry name" value="DNA_ligase_ATP-dep_cent"/>
</dbReference>
<dbReference type="GO" id="GO:0005524">
    <property type="term" value="F:ATP binding"/>
    <property type="evidence" value="ECO:0007669"/>
    <property type="project" value="InterPro"/>
</dbReference>
<dbReference type="Gene3D" id="3.30.470.30">
    <property type="entry name" value="DNA ligase/mRNA capping enzyme"/>
    <property type="match status" value="1"/>
</dbReference>
<keyword evidence="6" id="KW-1185">Reference proteome</keyword>
<accession>A0AA42CPC6</accession>
<dbReference type="PROSITE" id="PS50160">
    <property type="entry name" value="DNA_LIGASE_A3"/>
    <property type="match status" value="1"/>
</dbReference>
<feature type="domain" description="ATP-dependent DNA ligase family profile" evidence="4">
    <location>
        <begin position="111"/>
        <end position="194"/>
    </location>
</feature>
<evidence type="ECO:0000313" key="5">
    <source>
        <dbReference type="EMBL" id="MCW6510265.1"/>
    </source>
</evidence>
<keyword evidence="2 5" id="KW-0436">Ligase</keyword>
<dbReference type="RefSeq" id="WP_282586637.1">
    <property type="nucleotide sequence ID" value="NZ_JAMOIM010000014.1"/>
</dbReference>
<dbReference type="Pfam" id="PF01068">
    <property type="entry name" value="DNA_ligase_A_M"/>
    <property type="match status" value="1"/>
</dbReference>
<dbReference type="CDD" id="cd07906">
    <property type="entry name" value="Adenylation_DNA_ligase_LigD_LigC"/>
    <property type="match status" value="1"/>
</dbReference>
<dbReference type="Gene3D" id="3.30.1490.70">
    <property type="match status" value="1"/>
</dbReference>
<dbReference type="SUPFAM" id="SSF56091">
    <property type="entry name" value="DNA ligase/mRNA capping enzyme, catalytic domain"/>
    <property type="match status" value="1"/>
</dbReference>
<dbReference type="AlphaFoldDB" id="A0AA42CPC6"/>
<name>A0AA42CPC6_9HYPH</name>
<dbReference type="EMBL" id="JAMOIM010000014">
    <property type="protein sequence ID" value="MCW6510265.1"/>
    <property type="molecule type" value="Genomic_DNA"/>
</dbReference>
<evidence type="ECO:0000256" key="2">
    <source>
        <dbReference type="ARBA" id="ARBA00022598"/>
    </source>
</evidence>
<comment type="caution">
    <text evidence="5">The sequence shown here is derived from an EMBL/GenBank/DDBJ whole genome shotgun (WGS) entry which is preliminary data.</text>
</comment>
<proteinExistence type="inferred from homology"/>
<evidence type="ECO:0000313" key="6">
    <source>
        <dbReference type="Proteomes" id="UP001165667"/>
    </source>
</evidence>
<dbReference type="GO" id="GO:0003910">
    <property type="term" value="F:DNA ligase (ATP) activity"/>
    <property type="evidence" value="ECO:0007669"/>
    <property type="project" value="InterPro"/>
</dbReference>
<comment type="similarity">
    <text evidence="1">Belongs to the ATP-dependent DNA ligase family.</text>
</comment>
<reference evidence="5" key="1">
    <citation type="submission" date="2022-05" db="EMBL/GenBank/DDBJ databases">
        <authorList>
            <person name="Pankratov T."/>
        </authorList>
    </citation>
    <scope>NUCLEOTIDE SEQUENCE</scope>
    <source>
        <strain evidence="5">BP6-180914</strain>
    </source>
</reference>
<sequence>MPRPVLPHAGYVAPMLPTLVTHPPEGDEWVHEIKFDGYRTQLAVQERVVHAYTRNGHDWTAKYGPVVEAGRDLQCRSAILDGELCVQSEAGLTSFKALRRAITSAPDRLVLFAFDLLELDGHDLRTLPLRERRRHLKDLLEATSSPRILFSPEHLGQGPAFFRAADSHGLEGIVSKLADSRYIGGRSKAWLKIKSFTIADYGILGIERSAAGHPVALLATLGKHPSYVGDAVVTLKPKERDRFWSRVEKLGTPRARLGGALAKRRASWVSEGLVARVRHLRGEDKLRHATIQSIGPKGEPTDELDAERHPRDE</sequence>
<feature type="region of interest" description="Disordered" evidence="3">
    <location>
        <begin position="291"/>
        <end position="313"/>
    </location>
</feature>